<name>A0A4U5QX84_POPAL</name>
<proteinExistence type="predicted"/>
<dbReference type="Gene3D" id="3.40.50.620">
    <property type="entry name" value="HUPs"/>
    <property type="match status" value="1"/>
</dbReference>
<feature type="domain" description="UspA" evidence="1">
    <location>
        <begin position="10"/>
        <end position="169"/>
    </location>
</feature>
<organism evidence="2">
    <name type="scientific">Populus alba</name>
    <name type="common">White poplar</name>
    <dbReference type="NCBI Taxonomy" id="43335"/>
    <lineage>
        <taxon>Eukaryota</taxon>
        <taxon>Viridiplantae</taxon>
        <taxon>Streptophyta</taxon>
        <taxon>Embryophyta</taxon>
        <taxon>Tracheophyta</taxon>
        <taxon>Spermatophyta</taxon>
        <taxon>Magnoliopsida</taxon>
        <taxon>eudicotyledons</taxon>
        <taxon>Gunneridae</taxon>
        <taxon>Pentapetalae</taxon>
        <taxon>rosids</taxon>
        <taxon>fabids</taxon>
        <taxon>Malpighiales</taxon>
        <taxon>Salicaceae</taxon>
        <taxon>Saliceae</taxon>
        <taxon>Populus</taxon>
    </lineage>
</organism>
<evidence type="ECO:0000313" key="2">
    <source>
        <dbReference type="EMBL" id="TKS15744.1"/>
    </source>
</evidence>
<dbReference type="CDD" id="cd23659">
    <property type="entry name" value="USP_At3g01520-like"/>
    <property type="match status" value="1"/>
</dbReference>
<protein>
    <recommendedName>
        <fullName evidence="1">UspA domain-containing protein</fullName>
    </recommendedName>
</protein>
<dbReference type="InterPro" id="IPR014729">
    <property type="entry name" value="Rossmann-like_a/b/a_fold"/>
</dbReference>
<dbReference type="PANTHER" id="PTHR31964">
    <property type="entry name" value="ADENINE NUCLEOTIDE ALPHA HYDROLASES-LIKE SUPERFAMILY PROTEIN"/>
    <property type="match status" value="1"/>
</dbReference>
<accession>A0A4U5QX84</accession>
<evidence type="ECO:0000259" key="1">
    <source>
        <dbReference type="Pfam" id="PF00582"/>
    </source>
</evidence>
<comment type="caution">
    <text evidence="2">The sequence shown here is derived from an EMBL/GenBank/DDBJ whole genome shotgun (WGS) entry which is preliminary data.</text>
</comment>
<dbReference type="SUPFAM" id="SSF52402">
    <property type="entry name" value="Adenine nucleotide alpha hydrolases-like"/>
    <property type="match status" value="1"/>
</dbReference>
<dbReference type="PANTHER" id="PTHR31964:SF134">
    <property type="entry name" value="ADENINE NUCLEOTIDE ALPHA HYDROLASES-LIKE SUPERFAMILY PROTEIN"/>
    <property type="match status" value="1"/>
</dbReference>
<dbReference type="Pfam" id="PF00582">
    <property type="entry name" value="Usp"/>
    <property type="match status" value="1"/>
</dbReference>
<dbReference type="EMBL" id="RCHU01000077">
    <property type="protein sequence ID" value="TKS15744.1"/>
    <property type="molecule type" value="Genomic_DNA"/>
</dbReference>
<dbReference type="InterPro" id="IPR006016">
    <property type="entry name" value="UspA"/>
</dbReference>
<reference evidence="2" key="1">
    <citation type="submission" date="2018-10" db="EMBL/GenBank/DDBJ databases">
        <title>Population genomic analysis revealed the cold adaptation of white poplar.</title>
        <authorList>
            <person name="Liu Y.-J."/>
        </authorList>
    </citation>
    <scope>NUCLEOTIDE SEQUENCE [LARGE SCALE GENOMIC DNA]</scope>
    <source>
        <strain evidence="2">PAL-ZL1</strain>
    </source>
</reference>
<dbReference type="AlphaFoldDB" id="A0A4U5QX84"/>
<gene>
    <name evidence="2" type="ORF">D5086_0000029900</name>
</gene>
<sequence>MEKQIEGSKKRVMVIIDESEHSSHSFMWVVDNLKEFITESPLVILAALPAPNCKFLYGAQFGTATLWCPVSPISPTLDLICAIQEKNKKILLGILEKAVSICARRGVKAETILEAGEPYELICNAVQKNNINLLVIGNTSINGTLKRDFLGRLSNYCLNNAKCHVLVVKKPE</sequence>